<evidence type="ECO:0000313" key="6">
    <source>
        <dbReference type="Proteomes" id="UP001500979"/>
    </source>
</evidence>
<proteinExistence type="predicted"/>
<dbReference type="PANTHER" id="PTHR30055">
    <property type="entry name" value="HTH-TYPE TRANSCRIPTIONAL REGULATOR RUTR"/>
    <property type="match status" value="1"/>
</dbReference>
<dbReference type="Proteomes" id="UP001500979">
    <property type="component" value="Unassembled WGS sequence"/>
</dbReference>
<protein>
    <submittedName>
        <fullName evidence="5">TetR/AcrR family transcriptional regulator</fullName>
    </submittedName>
</protein>
<dbReference type="InterPro" id="IPR009057">
    <property type="entry name" value="Homeodomain-like_sf"/>
</dbReference>
<dbReference type="RefSeq" id="WP_344684208.1">
    <property type="nucleotide sequence ID" value="NZ_BAAAUX010000023.1"/>
</dbReference>
<feature type="DNA-binding region" description="H-T-H motif" evidence="2">
    <location>
        <begin position="52"/>
        <end position="71"/>
    </location>
</feature>
<reference evidence="5 6" key="1">
    <citation type="journal article" date="2019" name="Int. J. Syst. Evol. Microbiol.">
        <title>The Global Catalogue of Microorganisms (GCM) 10K type strain sequencing project: providing services to taxonomists for standard genome sequencing and annotation.</title>
        <authorList>
            <consortium name="The Broad Institute Genomics Platform"/>
            <consortium name="The Broad Institute Genome Sequencing Center for Infectious Disease"/>
            <person name="Wu L."/>
            <person name="Ma J."/>
        </authorList>
    </citation>
    <scope>NUCLEOTIDE SEQUENCE [LARGE SCALE GENOMIC DNA]</scope>
    <source>
        <strain evidence="5 6">JCM 9383</strain>
    </source>
</reference>
<comment type="caution">
    <text evidence="5">The sequence shown here is derived from an EMBL/GenBank/DDBJ whole genome shotgun (WGS) entry which is preliminary data.</text>
</comment>
<evidence type="ECO:0000256" key="1">
    <source>
        <dbReference type="ARBA" id="ARBA00023125"/>
    </source>
</evidence>
<evidence type="ECO:0000256" key="3">
    <source>
        <dbReference type="SAM" id="MobiDB-lite"/>
    </source>
</evidence>
<evidence type="ECO:0000259" key="4">
    <source>
        <dbReference type="PROSITE" id="PS50977"/>
    </source>
</evidence>
<dbReference type="InterPro" id="IPR050109">
    <property type="entry name" value="HTH-type_TetR-like_transc_reg"/>
</dbReference>
<keyword evidence="6" id="KW-1185">Reference proteome</keyword>
<dbReference type="SUPFAM" id="SSF46689">
    <property type="entry name" value="Homeodomain-like"/>
    <property type="match status" value="1"/>
</dbReference>
<keyword evidence="1 2" id="KW-0238">DNA-binding</keyword>
<dbReference type="InterPro" id="IPR001647">
    <property type="entry name" value="HTH_TetR"/>
</dbReference>
<dbReference type="PRINTS" id="PR00455">
    <property type="entry name" value="HTHTETR"/>
</dbReference>
<dbReference type="Pfam" id="PF00440">
    <property type="entry name" value="TetR_N"/>
    <property type="match status" value="1"/>
</dbReference>
<dbReference type="EMBL" id="BAAAUX010000023">
    <property type="protein sequence ID" value="GAA2810977.1"/>
    <property type="molecule type" value="Genomic_DNA"/>
</dbReference>
<dbReference type="InterPro" id="IPR036271">
    <property type="entry name" value="Tet_transcr_reg_TetR-rel_C_sf"/>
</dbReference>
<gene>
    <name evidence="5" type="ORF">GCM10010470_52890</name>
</gene>
<evidence type="ECO:0000256" key="2">
    <source>
        <dbReference type="PROSITE-ProRule" id="PRU00335"/>
    </source>
</evidence>
<name>A0ABN3VJE0_9PSEU</name>
<dbReference type="SUPFAM" id="SSF48498">
    <property type="entry name" value="Tetracyclin repressor-like, C-terminal domain"/>
    <property type="match status" value="1"/>
</dbReference>
<organism evidence="5 6">
    <name type="scientific">Saccharopolyspora taberi</name>
    <dbReference type="NCBI Taxonomy" id="60895"/>
    <lineage>
        <taxon>Bacteria</taxon>
        <taxon>Bacillati</taxon>
        <taxon>Actinomycetota</taxon>
        <taxon>Actinomycetes</taxon>
        <taxon>Pseudonocardiales</taxon>
        <taxon>Pseudonocardiaceae</taxon>
        <taxon>Saccharopolyspora</taxon>
    </lineage>
</organism>
<feature type="domain" description="HTH tetR-type" evidence="4">
    <location>
        <begin position="29"/>
        <end position="89"/>
    </location>
</feature>
<dbReference type="Gene3D" id="1.10.357.10">
    <property type="entry name" value="Tetracycline Repressor, domain 2"/>
    <property type="match status" value="1"/>
</dbReference>
<accession>A0ABN3VJE0</accession>
<dbReference type="PANTHER" id="PTHR30055:SF209">
    <property type="entry name" value="POSSIBLE TRANSCRIPTIONAL REGULATORY PROTEIN (PROBABLY TETR-FAMILY)"/>
    <property type="match status" value="1"/>
</dbReference>
<evidence type="ECO:0000313" key="5">
    <source>
        <dbReference type="EMBL" id="GAA2810977.1"/>
    </source>
</evidence>
<feature type="region of interest" description="Disordered" evidence="3">
    <location>
        <begin position="1"/>
        <end position="29"/>
    </location>
</feature>
<sequence>MAADRSAMNGRGLGLTVAGQPQPERADAARNRKRIIDAAQRIVRSGGVEALYMEEVAQAAGVGVGTVYRRFGDRAGLAYALLDEREVELQQAFLAGPPPLGFGAPPVERIKAFLHALLDRLQEQSALLLVAETNSPHARYVSGAYRVHHAHLAGLVEQVRPGSDARYLADALLAPIGACLVTYQQDVTGMSLDRIKSGLDDLVDAISKPEN</sequence>
<dbReference type="PROSITE" id="PS50977">
    <property type="entry name" value="HTH_TETR_2"/>
    <property type="match status" value="1"/>
</dbReference>